<keyword evidence="5" id="KW-1185">Reference proteome</keyword>
<name>A0A7K6RDG6_9PASS</name>
<protein>
    <submittedName>
        <fullName evidence="4">FCGBP protein</fullName>
    </submittedName>
</protein>
<organism evidence="4 5">
    <name type="scientific">Climacteris rufus</name>
    <name type="common">rufous treecreeper</name>
    <dbReference type="NCBI Taxonomy" id="47695"/>
    <lineage>
        <taxon>Eukaryota</taxon>
        <taxon>Metazoa</taxon>
        <taxon>Chordata</taxon>
        <taxon>Craniata</taxon>
        <taxon>Vertebrata</taxon>
        <taxon>Euteleostomi</taxon>
        <taxon>Archelosauria</taxon>
        <taxon>Archosauria</taxon>
        <taxon>Dinosauria</taxon>
        <taxon>Saurischia</taxon>
        <taxon>Theropoda</taxon>
        <taxon>Coelurosauria</taxon>
        <taxon>Aves</taxon>
        <taxon>Neognathae</taxon>
        <taxon>Neoaves</taxon>
        <taxon>Telluraves</taxon>
        <taxon>Australaves</taxon>
        <taxon>Passeriformes</taxon>
        <taxon>Climacteridae</taxon>
        <taxon>Climacteris</taxon>
    </lineage>
</organism>
<dbReference type="InterPro" id="IPR001846">
    <property type="entry name" value="VWF_type-D"/>
</dbReference>
<evidence type="ECO:0000256" key="1">
    <source>
        <dbReference type="ARBA" id="ARBA00023157"/>
    </source>
</evidence>
<dbReference type="PANTHER" id="PTHR11339">
    <property type="entry name" value="EXTRACELLULAR MATRIX GLYCOPROTEIN RELATED"/>
    <property type="match status" value="1"/>
</dbReference>
<dbReference type="Proteomes" id="UP000580879">
    <property type="component" value="Unassembled WGS sequence"/>
</dbReference>
<reference evidence="4 5" key="1">
    <citation type="submission" date="2019-09" db="EMBL/GenBank/DDBJ databases">
        <title>Bird 10,000 Genomes (B10K) Project - Family phase.</title>
        <authorList>
            <person name="Zhang G."/>
        </authorList>
    </citation>
    <scope>NUCLEOTIDE SEQUENCE [LARGE SCALE GENOMIC DNA]</scope>
    <source>
        <strain evidence="4">B10K-DU-029-53</strain>
    </source>
</reference>
<evidence type="ECO:0000313" key="5">
    <source>
        <dbReference type="Proteomes" id="UP000580879"/>
    </source>
</evidence>
<dbReference type="OrthoDB" id="5945029at2759"/>
<proteinExistence type="predicted"/>
<dbReference type="InterPro" id="IPR050780">
    <property type="entry name" value="Mucin_vWF_Thrombospondin_sf"/>
</dbReference>
<dbReference type="GO" id="GO:0005615">
    <property type="term" value="C:extracellular space"/>
    <property type="evidence" value="ECO:0007669"/>
    <property type="project" value="TreeGrafter"/>
</dbReference>
<feature type="domain" description="VWFD" evidence="3">
    <location>
        <begin position="18"/>
        <end position="161"/>
    </location>
</feature>
<dbReference type="AlphaFoldDB" id="A0A7K6RDG6"/>
<dbReference type="SMART" id="SM00216">
    <property type="entry name" value="VWD"/>
    <property type="match status" value="1"/>
</dbReference>
<evidence type="ECO:0000313" key="4">
    <source>
        <dbReference type="EMBL" id="NWW83589.1"/>
    </source>
</evidence>
<dbReference type="Pfam" id="PF00094">
    <property type="entry name" value="VWD"/>
    <property type="match status" value="1"/>
</dbReference>
<keyword evidence="2" id="KW-0325">Glycoprotein</keyword>
<evidence type="ECO:0000256" key="2">
    <source>
        <dbReference type="ARBA" id="ARBA00023180"/>
    </source>
</evidence>
<feature type="non-terminal residue" evidence="4">
    <location>
        <position position="1"/>
    </location>
</feature>
<gene>
    <name evidence="4" type="primary">Fcgbp_2</name>
    <name evidence="4" type="ORF">CLIRUF_R10249</name>
</gene>
<accession>A0A7K6RDG6</accession>
<dbReference type="PANTHER" id="PTHR11339:SF373">
    <property type="entry name" value="VWFD DOMAIN-CONTAINING PROTEIN"/>
    <property type="match status" value="1"/>
</dbReference>
<dbReference type="EMBL" id="VZRZ01015165">
    <property type="protein sequence ID" value="NWW83589.1"/>
    <property type="molecule type" value="Genomic_DNA"/>
</dbReference>
<feature type="non-terminal residue" evidence="4">
    <location>
        <position position="161"/>
    </location>
</feature>
<dbReference type="PROSITE" id="PS51233">
    <property type="entry name" value="VWFD"/>
    <property type="match status" value="1"/>
</dbReference>
<dbReference type="GO" id="GO:0031012">
    <property type="term" value="C:extracellular matrix"/>
    <property type="evidence" value="ECO:0007669"/>
    <property type="project" value="TreeGrafter"/>
</dbReference>
<comment type="caution">
    <text evidence="4">The sequence shown here is derived from an EMBL/GenBank/DDBJ whole genome shotgun (WGS) entry which is preliminary data.</text>
</comment>
<evidence type="ECO:0000259" key="3">
    <source>
        <dbReference type="PROSITE" id="PS51233"/>
    </source>
</evidence>
<sequence length="161" mass="18144">ERCEIVDGQPECVQETFSTCWIAGRSHYRSFDGKTFDFMGTCAYTLTTICYPNPTLPAFFVEDKKEKKENSKVSSISSITIRIDNITVTAVRSENGVVRVNNHRSRLPISLPHGKLRIRQKGKSMLIQSNFKLKVLYNWDDHVVVKLPVALSGKVCGMCGN</sequence>
<keyword evidence="1" id="KW-1015">Disulfide bond</keyword>